<dbReference type="InterPro" id="IPR003694">
    <property type="entry name" value="NAD_synthase"/>
</dbReference>
<dbReference type="FunFam" id="3.40.50.620:FF:000106">
    <property type="entry name" value="Glutamine-dependent NAD(+) synthetase"/>
    <property type="match status" value="1"/>
</dbReference>
<dbReference type="InterPro" id="IPR022310">
    <property type="entry name" value="NAD/GMP_synthase"/>
</dbReference>
<dbReference type="PROSITE" id="PS50263">
    <property type="entry name" value="CN_HYDROLASE"/>
    <property type="match status" value="1"/>
</dbReference>
<dbReference type="InterPro" id="IPR014729">
    <property type="entry name" value="Rossmann-like_a/b/a_fold"/>
</dbReference>
<dbReference type="OrthoDB" id="9799210at2"/>
<keyword evidence="5 7" id="KW-0067">ATP-binding</keyword>
<feature type="binding site" evidence="7">
    <location>
        <position position="377"/>
    </location>
    <ligand>
        <name>deamido-NAD(+)</name>
        <dbReference type="ChEBI" id="CHEBI:58437"/>
        <note>ligand shared between two neighboring subunits</note>
    </ligand>
</feature>
<feature type="active site" description="Nucleophile; for glutaminase activity" evidence="7">
    <location>
        <position position="150"/>
    </location>
</feature>
<dbReference type="HAMAP" id="MF_02090">
    <property type="entry name" value="NadE_glutamine_dep"/>
    <property type="match status" value="1"/>
</dbReference>
<dbReference type="Pfam" id="PF02540">
    <property type="entry name" value="NAD_synthase"/>
    <property type="match status" value="1"/>
</dbReference>
<evidence type="ECO:0000256" key="2">
    <source>
        <dbReference type="ARBA" id="ARBA00007145"/>
    </source>
</evidence>
<comment type="caution">
    <text evidence="7">Lacks conserved residue(s) required for the propagation of feature annotation.</text>
</comment>
<dbReference type="Proteomes" id="UP000242645">
    <property type="component" value="Chromosome"/>
</dbReference>
<dbReference type="AlphaFoldDB" id="A0A1J1DQS0"/>
<evidence type="ECO:0000256" key="9">
    <source>
        <dbReference type="RuleBase" id="RU003811"/>
    </source>
</evidence>
<dbReference type="PANTHER" id="PTHR23090">
    <property type="entry name" value="NH 3 /GLUTAMINE-DEPENDENT NAD + SYNTHETASE"/>
    <property type="match status" value="1"/>
</dbReference>
<dbReference type="GO" id="GO:0005524">
    <property type="term" value="F:ATP binding"/>
    <property type="evidence" value="ECO:0007669"/>
    <property type="project" value="UniProtKB-UniRule"/>
</dbReference>
<evidence type="ECO:0000313" key="12">
    <source>
        <dbReference type="Proteomes" id="UP000242645"/>
    </source>
</evidence>
<evidence type="ECO:0000313" key="11">
    <source>
        <dbReference type="EMBL" id="BAV92183.1"/>
    </source>
</evidence>
<dbReference type="SUPFAM" id="SSF56317">
    <property type="entry name" value="Carbon-nitrogen hydrolase"/>
    <property type="match status" value="1"/>
</dbReference>
<keyword evidence="3 7" id="KW-0436">Ligase</keyword>
<proteinExistence type="inferred from homology"/>
<dbReference type="Gene3D" id="3.60.110.10">
    <property type="entry name" value="Carbon-nitrogen hydrolase"/>
    <property type="match status" value="1"/>
</dbReference>
<keyword evidence="6 7" id="KW-0520">NAD</keyword>
<dbReference type="CDD" id="cd07570">
    <property type="entry name" value="GAT_Gln-NAD-synth"/>
    <property type="match status" value="1"/>
</dbReference>
<dbReference type="GO" id="GO:0008795">
    <property type="term" value="F:NAD+ synthase activity"/>
    <property type="evidence" value="ECO:0007669"/>
    <property type="project" value="UniProtKB-UniRule"/>
</dbReference>
<dbReference type="EC" id="6.3.5.1" evidence="7 8"/>
<dbReference type="GO" id="GO:0009435">
    <property type="term" value="P:NAD+ biosynthetic process"/>
    <property type="evidence" value="ECO:0007669"/>
    <property type="project" value="UniProtKB-UniRule"/>
</dbReference>
<feature type="binding site" evidence="7">
    <location>
        <position position="191"/>
    </location>
    <ligand>
        <name>L-glutamine</name>
        <dbReference type="ChEBI" id="CHEBI:58359"/>
    </ligand>
</feature>
<evidence type="ECO:0000256" key="7">
    <source>
        <dbReference type="HAMAP-Rule" id="MF_02090"/>
    </source>
</evidence>
<gene>
    <name evidence="7 11" type="primary">nadE</name>
    <name evidence="11" type="ORF">RSDT_0671</name>
</gene>
<comment type="function">
    <text evidence="7">Catalyzes the ATP-dependent amidation of deamido-NAD to form NAD. Uses L-glutamine as a nitrogen source.</text>
</comment>
<dbReference type="GO" id="GO:0003952">
    <property type="term" value="F:NAD+ synthase (glutamine-hydrolyzing) activity"/>
    <property type="evidence" value="ECO:0007669"/>
    <property type="project" value="UniProtKB-UniRule"/>
</dbReference>
<dbReference type="InterPro" id="IPR003010">
    <property type="entry name" value="C-N_Hydrolase"/>
</dbReference>
<feature type="domain" description="CN hydrolase" evidence="10">
    <location>
        <begin position="1"/>
        <end position="255"/>
    </location>
</feature>
<dbReference type="Pfam" id="PF00795">
    <property type="entry name" value="CN_hydrolase"/>
    <property type="match status" value="1"/>
</dbReference>
<dbReference type="InterPro" id="IPR036526">
    <property type="entry name" value="C-N_Hydrolase_sf"/>
</dbReference>
<name>A0A1J1DQS0_9BACT</name>
<feature type="active site" description="Proton acceptor; for glutaminase activity" evidence="7">
    <location>
        <position position="41"/>
    </location>
</feature>
<feature type="binding site" evidence="7">
    <location>
        <position position="120"/>
    </location>
    <ligand>
        <name>L-glutamine</name>
        <dbReference type="ChEBI" id="CHEBI:58359"/>
    </ligand>
</feature>
<feature type="binding site" evidence="7">
    <location>
        <position position="406"/>
    </location>
    <ligand>
        <name>deamido-NAD(+)</name>
        <dbReference type="ChEBI" id="CHEBI:58437"/>
        <note>ligand shared between two neighboring subunits</note>
    </ligand>
</feature>
<dbReference type="EMBL" id="AP017368">
    <property type="protein sequence ID" value="BAV92183.1"/>
    <property type="molecule type" value="Genomic_DNA"/>
</dbReference>
<organism evidence="11 12">
    <name type="scientific">Candidatus Desulfovibrio trichonymphae</name>
    <dbReference type="NCBI Taxonomy" id="1725232"/>
    <lineage>
        <taxon>Bacteria</taxon>
        <taxon>Pseudomonadati</taxon>
        <taxon>Thermodesulfobacteriota</taxon>
        <taxon>Desulfovibrionia</taxon>
        <taxon>Desulfovibrionales</taxon>
        <taxon>Desulfovibrionaceae</taxon>
        <taxon>Desulfovibrio</taxon>
    </lineage>
</organism>
<reference evidence="11 12" key="1">
    <citation type="journal article" date="2017" name="ISME J.">
        <title>Genome of 'Ca. Desulfovibrio trichonymphae', an H2-oxidizing bacterium in a tripartite symbiotic system within a protist cell in the termite gut.</title>
        <authorList>
            <person name="Kuwahara H."/>
            <person name="Yuki M."/>
            <person name="Izawa K."/>
            <person name="Ohkuma M."/>
            <person name="Hongoh Y."/>
        </authorList>
    </citation>
    <scope>NUCLEOTIDE SEQUENCE [LARGE SCALE GENOMIC DNA]</scope>
    <source>
        <strain evidence="11 12">Rs-N31</strain>
    </source>
</reference>
<comment type="catalytic activity">
    <reaction evidence="7 8">
        <text>deamido-NAD(+) + L-glutamine + ATP + H2O = L-glutamate + AMP + diphosphate + NAD(+) + H(+)</text>
        <dbReference type="Rhea" id="RHEA:24384"/>
        <dbReference type="ChEBI" id="CHEBI:15377"/>
        <dbReference type="ChEBI" id="CHEBI:15378"/>
        <dbReference type="ChEBI" id="CHEBI:29985"/>
        <dbReference type="ChEBI" id="CHEBI:30616"/>
        <dbReference type="ChEBI" id="CHEBI:33019"/>
        <dbReference type="ChEBI" id="CHEBI:57540"/>
        <dbReference type="ChEBI" id="CHEBI:58359"/>
        <dbReference type="ChEBI" id="CHEBI:58437"/>
        <dbReference type="ChEBI" id="CHEBI:456215"/>
        <dbReference type="EC" id="6.3.5.1"/>
    </reaction>
</comment>
<sequence>MRCALLQINSTVGDIAGNLERIVDAFQAATRNGAQLCVTPELALVGYPPRDLLLYQAFVEEAECAVLTLTQRTAASDCALVVGTVGRNANGVGKPVHNQAVFIHRGIVMARYAKRLLPTYDVFDEARYFEPGNAPRVIACGGLRVALTVCEDIWNDSAFRTWPAYSLEPLAGHPPFDLLVNLSASPFTVGKQRLREEMLTALVRKYGVHALYVNSVGGNDDLIFDGRSMHVSRDGAVLSRAPGFMEDVLCVDIAAPGSSLAEDDFTPESEMWRALVLGVRDYCAKTGQSRVLLGLSGGIDSALTAAIACEAMGPENVHCVLLPSPYSSEDSLVDAKTLARNLSMRVTTLPIEPVMRACDAVLAQTFAGRAPDVTEENLQARIRGCLLMAIANKFGKLLLTTGNKSEISVGYCTIYGDMCGALAVIGDVYKTEVFRLCRWLNTRGRACIPENILLKPPSAELRPNQTDQDSLPPYDELDAILRCLLEERLCTDAVVAAGHARKVVARVALLVRAAEFKRRQAAPVLKITRQAFGIGWRIPIASRHIL</sequence>
<dbReference type="PIRSF" id="PIRSF006630">
    <property type="entry name" value="NADS_GAT"/>
    <property type="match status" value="1"/>
</dbReference>
<dbReference type="Gene3D" id="3.40.50.620">
    <property type="entry name" value="HUPs"/>
    <property type="match status" value="1"/>
</dbReference>
<dbReference type="CDD" id="cd00553">
    <property type="entry name" value="NAD_synthase"/>
    <property type="match status" value="1"/>
</dbReference>
<evidence type="ECO:0000256" key="5">
    <source>
        <dbReference type="ARBA" id="ARBA00022840"/>
    </source>
</evidence>
<comment type="similarity">
    <text evidence="2 7 8">In the C-terminal section; belongs to the NAD synthetase family.</text>
</comment>
<keyword evidence="12" id="KW-1185">Reference proteome</keyword>
<accession>A0A1J1DQS0</accession>
<comment type="similarity">
    <text evidence="9">Belongs to the NAD synthetase family.</text>
</comment>
<dbReference type="PANTHER" id="PTHR23090:SF9">
    <property type="entry name" value="GLUTAMINE-DEPENDENT NAD(+) SYNTHETASE"/>
    <property type="match status" value="1"/>
</dbReference>
<feature type="active site" description="For glutaminase activity" evidence="7">
    <location>
        <position position="114"/>
    </location>
</feature>
<feature type="binding site" evidence="7">
    <location>
        <position position="401"/>
    </location>
    <ligand>
        <name>ATP</name>
        <dbReference type="ChEBI" id="CHEBI:30616"/>
    </ligand>
</feature>
<dbReference type="NCBIfam" id="NF010588">
    <property type="entry name" value="PRK13981.1"/>
    <property type="match status" value="1"/>
</dbReference>
<evidence type="ECO:0000256" key="6">
    <source>
        <dbReference type="ARBA" id="ARBA00023027"/>
    </source>
</evidence>
<evidence type="ECO:0000256" key="3">
    <source>
        <dbReference type="ARBA" id="ARBA00022598"/>
    </source>
</evidence>
<keyword evidence="4 7" id="KW-0547">Nucleotide-binding</keyword>
<evidence type="ECO:0000259" key="10">
    <source>
        <dbReference type="PROSITE" id="PS50263"/>
    </source>
</evidence>
<evidence type="ECO:0000256" key="4">
    <source>
        <dbReference type="ARBA" id="ARBA00022741"/>
    </source>
</evidence>
<dbReference type="GO" id="GO:0004359">
    <property type="term" value="F:glutaminase activity"/>
    <property type="evidence" value="ECO:0007669"/>
    <property type="project" value="InterPro"/>
</dbReference>
<dbReference type="RefSeq" id="WP_096399700.1">
    <property type="nucleotide sequence ID" value="NZ_AP017368.1"/>
</dbReference>
<dbReference type="KEGG" id="dtr:RSDT_0671"/>
<dbReference type="GO" id="GO:0005737">
    <property type="term" value="C:cytoplasm"/>
    <property type="evidence" value="ECO:0007669"/>
    <property type="project" value="InterPro"/>
</dbReference>
<dbReference type="UniPathway" id="UPA00253">
    <property type="reaction ID" value="UER00334"/>
</dbReference>
<dbReference type="NCBIfam" id="TIGR00552">
    <property type="entry name" value="nadE"/>
    <property type="match status" value="1"/>
</dbReference>
<feature type="binding site" evidence="7">
    <location>
        <begin position="294"/>
        <end position="301"/>
    </location>
    <ligand>
        <name>ATP</name>
        <dbReference type="ChEBI" id="CHEBI:30616"/>
    </ligand>
</feature>
<feature type="binding site" evidence="7">
    <location>
        <position position="517"/>
    </location>
    <ligand>
        <name>deamido-NAD(+)</name>
        <dbReference type="ChEBI" id="CHEBI:58437"/>
        <note>ligand shared between two neighboring subunits</note>
    </ligand>
</feature>
<feature type="binding site" evidence="7">
    <location>
        <position position="185"/>
    </location>
    <ligand>
        <name>L-glutamine</name>
        <dbReference type="ChEBI" id="CHEBI:58359"/>
    </ligand>
</feature>
<dbReference type="InterPro" id="IPR014445">
    <property type="entry name" value="Gln-dep_NAD_synthase"/>
</dbReference>
<evidence type="ECO:0000256" key="1">
    <source>
        <dbReference type="ARBA" id="ARBA00005188"/>
    </source>
</evidence>
<dbReference type="SUPFAM" id="SSF52402">
    <property type="entry name" value="Adenine nucleotide alpha hydrolases-like"/>
    <property type="match status" value="1"/>
</dbReference>
<protein>
    <recommendedName>
        <fullName evidence="7 8">Glutamine-dependent NAD(+) synthetase</fullName>
        <ecNumber evidence="7 8">6.3.5.1</ecNumber>
    </recommendedName>
    <alternativeName>
        <fullName evidence="7 8">NAD(+) synthase [glutamine-hydrolyzing]</fullName>
    </alternativeName>
</protein>
<evidence type="ECO:0000256" key="8">
    <source>
        <dbReference type="PIRNR" id="PIRNR006630"/>
    </source>
</evidence>
<comment type="pathway">
    <text evidence="1 7 8">Cofactor biosynthesis; NAD(+) biosynthesis; NAD(+) from deamido-NAD(+) (L-Gln route): step 1/1.</text>
</comment>